<sequence length="350" mass="36509">MSWLRRRLSQSSIPRQEVAFVTSRLFSRRSLTLSAMAAAAATAALPRGARAAFPNRPLRILVGFAAGGTVDSVARVLANGMSPILGQQVIIENKPGGSGSIAANAAIGAEPDGHTLLFGIFSLAVAPALTKLSYDTTRDLTAVSQVASVPLFMLTAANAPYRSVADLVAAAKAAPDTITYASGGVGSSAHMAAELFTRRAGIRLIHVPFRGSAPALQALIAGQVQMLWDTPTPAMRDFITQGKLRALAVMTQARLPAYADIPAIGEVGLGNDLEVQAWQGVLVRAGTPPPIVATLNRAVVDAMSQPETRQRVAAVGVEPMATSAAAFDSFFKSEVARWTAVARQAGISTQ</sequence>
<dbReference type="CDD" id="cd13578">
    <property type="entry name" value="PBP2_Bug27"/>
    <property type="match status" value="1"/>
</dbReference>
<dbReference type="PANTHER" id="PTHR42928">
    <property type="entry name" value="TRICARBOXYLATE-BINDING PROTEIN"/>
    <property type="match status" value="1"/>
</dbReference>
<accession>A0A346A289</accession>
<keyword evidence="3" id="KW-1185">Reference proteome</keyword>
<dbReference type="InterPro" id="IPR042100">
    <property type="entry name" value="Bug_dom1"/>
</dbReference>
<proteinExistence type="inferred from homology"/>
<protein>
    <submittedName>
        <fullName evidence="2">Tripartite tricarboxylate transporter substrate binding protein</fullName>
    </submittedName>
</protein>
<reference evidence="2 3" key="1">
    <citation type="submission" date="2018-07" db="EMBL/GenBank/DDBJ databases">
        <authorList>
            <person name="Quirk P.G."/>
            <person name="Krulwich T.A."/>
        </authorList>
    </citation>
    <scope>NUCLEOTIDE SEQUENCE [LARGE SCALE GENOMIC DNA]</scope>
    <source>
        <strain evidence="2 3">CC-BB4</strain>
    </source>
</reference>
<dbReference type="Gene3D" id="3.40.190.150">
    <property type="entry name" value="Bordetella uptake gene, domain 1"/>
    <property type="match status" value="1"/>
</dbReference>
<dbReference type="KEGG" id="ptaw:DW352_23860"/>
<dbReference type="PIRSF" id="PIRSF017082">
    <property type="entry name" value="YflP"/>
    <property type="match status" value="1"/>
</dbReference>
<evidence type="ECO:0000256" key="1">
    <source>
        <dbReference type="ARBA" id="ARBA00006987"/>
    </source>
</evidence>
<dbReference type="PANTHER" id="PTHR42928:SF5">
    <property type="entry name" value="BLR1237 PROTEIN"/>
    <property type="match status" value="1"/>
</dbReference>
<dbReference type="EMBL" id="CP031417">
    <property type="protein sequence ID" value="AXK83286.1"/>
    <property type="molecule type" value="Genomic_DNA"/>
</dbReference>
<organism evidence="2 3">
    <name type="scientific">Pseudolabrys taiwanensis</name>
    <dbReference type="NCBI Taxonomy" id="331696"/>
    <lineage>
        <taxon>Bacteria</taxon>
        <taxon>Pseudomonadati</taxon>
        <taxon>Pseudomonadota</taxon>
        <taxon>Alphaproteobacteria</taxon>
        <taxon>Hyphomicrobiales</taxon>
        <taxon>Xanthobacteraceae</taxon>
        <taxon>Pseudolabrys</taxon>
    </lineage>
</organism>
<comment type="similarity">
    <text evidence="1">Belongs to the UPF0065 (bug) family.</text>
</comment>
<dbReference type="OrthoDB" id="9780943at2"/>
<gene>
    <name evidence="2" type="ORF">DW352_23860</name>
</gene>
<evidence type="ECO:0000313" key="3">
    <source>
        <dbReference type="Proteomes" id="UP000254889"/>
    </source>
</evidence>
<dbReference type="Pfam" id="PF03401">
    <property type="entry name" value="TctC"/>
    <property type="match status" value="1"/>
</dbReference>
<dbReference type="Gene3D" id="3.40.190.10">
    <property type="entry name" value="Periplasmic binding protein-like II"/>
    <property type="match status" value="1"/>
</dbReference>
<dbReference type="Proteomes" id="UP000254889">
    <property type="component" value="Chromosome"/>
</dbReference>
<name>A0A346A289_9HYPH</name>
<dbReference type="AlphaFoldDB" id="A0A346A289"/>
<dbReference type="SUPFAM" id="SSF53850">
    <property type="entry name" value="Periplasmic binding protein-like II"/>
    <property type="match status" value="1"/>
</dbReference>
<evidence type="ECO:0000313" key="2">
    <source>
        <dbReference type="EMBL" id="AXK83286.1"/>
    </source>
</evidence>
<dbReference type="InterPro" id="IPR005064">
    <property type="entry name" value="BUG"/>
</dbReference>